<dbReference type="Pfam" id="PF14491">
    <property type="entry name" value="DUF4435"/>
    <property type="match status" value="1"/>
</dbReference>
<evidence type="ECO:0000313" key="3">
    <source>
        <dbReference type="Proteomes" id="UP000030428"/>
    </source>
</evidence>
<dbReference type="EMBL" id="JSZA02000046">
    <property type="protein sequence ID" value="KHD08694.1"/>
    <property type="molecule type" value="Genomic_DNA"/>
</dbReference>
<accession>A0A0A6PEK0</accession>
<evidence type="ECO:0000313" key="2">
    <source>
        <dbReference type="EMBL" id="KHD08694.1"/>
    </source>
</evidence>
<reference evidence="2 3" key="1">
    <citation type="journal article" date="2016" name="Front. Microbiol.">
        <title>Single-Cell (Meta-)Genomics of a Dimorphic Candidatus Thiomargarita nelsonii Reveals Genomic Plasticity.</title>
        <authorList>
            <person name="Flood B.E."/>
            <person name="Fliss P."/>
            <person name="Jones D.S."/>
            <person name="Dick G.J."/>
            <person name="Jain S."/>
            <person name="Kaster A.K."/>
            <person name="Winkel M."/>
            <person name="Mussmann M."/>
            <person name="Bailey J."/>
        </authorList>
    </citation>
    <scope>NUCLEOTIDE SEQUENCE [LARGE SCALE GENOMIC DNA]</scope>
    <source>
        <strain evidence="2">Hydrate Ridge</strain>
    </source>
</reference>
<organism evidence="2 3">
    <name type="scientific">Candidatus Thiomargarita nelsonii</name>
    <dbReference type="NCBI Taxonomy" id="1003181"/>
    <lineage>
        <taxon>Bacteria</taxon>
        <taxon>Pseudomonadati</taxon>
        <taxon>Pseudomonadota</taxon>
        <taxon>Gammaproteobacteria</taxon>
        <taxon>Thiotrichales</taxon>
        <taxon>Thiotrichaceae</taxon>
        <taxon>Thiomargarita</taxon>
    </lineage>
</organism>
<sequence length="279" mass="32728">MIQTVLSERNLNNAGTNLILCVDSDLEYLLKNQPLFNHPYIFHTYAYSIENYKISPAALARIVEKSSYPDANICGFSFVKFIQDYSKATYPLLRYILYFEKQKLEQIASKQAHIVSEPLISEKELKSVFCLKPSEICLTDNANDVITGLKNRVSNLIEKIKKKHTNIDFSNIDKTLSELKVQETDTYWYLNGHIMYDCVAKIVMSKVISDYRQEKRQWFKLQEPTEMLKTKQKEYHNLLKNIDWKTLLNDGYMYCLISLNRCPPMQKIKQDVERYRDSG</sequence>
<dbReference type="AlphaFoldDB" id="A0A0A6PEK0"/>
<dbReference type="Proteomes" id="UP000030428">
    <property type="component" value="Unassembled WGS sequence"/>
</dbReference>
<comment type="caution">
    <text evidence="2">The sequence shown here is derived from an EMBL/GenBank/DDBJ whole genome shotgun (WGS) entry which is preliminary data.</text>
</comment>
<dbReference type="InterPro" id="IPR029492">
    <property type="entry name" value="DUF4435"/>
</dbReference>
<gene>
    <name evidence="2" type="ORF">PN36_13785</name>
</gene>
<evidence type="ECO:0000259" key="1">
    <source>
        <dbReference type="Pfam" id="PF14491"/>
    </source>
</evidence>
<name>A0A0A6PEK0_9GAMM</name>
<feature type="domain" description="DUF4435" evidence="1">
    <location>
        <begin position="12"/>
        <end position="213"/>
    </location>
</feature>
<proteinExistence type="predicted"/>
<keyword evidence="3" id="KW-1185">Reference proteome</keyword>
<protein>
    <recommendedName>
        <fullName evidence="1">DUF4435 domain-containing protein</fullName>
    </recommendedName>
</protein>